<dbReference type="InterPro" id="IPR036728">
    <property type="entry name" value="PBP_GOBP_sf"/>
</dbReference>
<dbReference type="CDD" id="cd23992">
    <property type="entry name" value="PBP_GOBP"/>
    <property type="match status" value="1"/>
</dbReference>
<evidence type="ECO:0000256" key="4">
    <source>
        <dbReference type="SAM" id="Phobius"/>
    </source>
</evidence>
<evidence type="ECO:0000313" key="6">
    <source>
        <dbReference type="EMBL" id="CRK94029.1"/>
    </source>
</evidence>
<dbReference type="SUPFAM" id="SSF47565">
    <property type="entry name" value="Insect pheromone/odorant-binding proteins"/>
    <property type="match status" value="1"/>
</dbReference>
<organism evidence="6 7">
    <name type="scientific">Clunio marinus</name>
    <dbReference type="NCBI Taxonomy" id="568069"/>
    <lineage>
        <taxon>Eukaryota</taxon>
        <taxon>Metazoa</taxon>
        <taxon>Ecdysozoa</taxon>
        <taxon>Arthropoda</taxon>
        <taxon>Hexapoda</taxon>
        <taxon>Insecta</taxon>
        <taxon>Pterygota</taxon>
        <taxon>Neoptera</taxon>
        <taxon>Endopterygota</taxon>
        <taxon>Diptera</taxon>
        <taxon>Nematocera</taxon>
        <taxon>Chironomoidea</taxon>
        <taxon>Chironomidae</taxon>
        <taxon>Clunio</taxon>
    </lineage>
</organism>
<evidence type="ECO:0000256" key="3">
    <source>
        <dbReference type="ARBA" id="ARBA00022525"/>
    </source>
</evidence>
<keyword evidence="4" id="KW-1133">Transmembrane helix</keyword>
<name>A0A1J1I170_9DIPT</name>
<comment type="subcellular location">
    <subcellularLocation>
        <location evidence="1">Secreted</location>
    </subcellularLocation>
</comment>
<feature type="signal peptide" evidence="5">
    <location>
        <begin position="1"/>
        <end position="18"/>
    </location>
</feature>
<protein>
    <submittedName>
        <fullName evidence="6">CLUMA_CG007553, isoform A</fullName>
    </submittedName>
</protein>
<keyword evidence="4" id="KW-0812">Transmembrane</keyword>
<keyword evidence="4" id="KW-0472">Membrane</keyword>
<dbReference type="Proteomes" id="UP000183832">
    <property type="component" value="Unassembled WGS sequence"/>
</dbReference>
<gene>
    <name evidence="6" type="ORF">CLUMA_CG007553</name>
</gene>
<dbReference type="AlphaFoldDB" id="A0A1J1I170"/>
<evidence type="ECO:0000256" key="2">
    <source>
        <dbReference type="ARBA" id="ARBA00008098"/>
    </source>
</evidence>
<dbReference type="EMBL" id="CVRI01000038">
    <property type="protein sequence ID" value="CRK94029.1"/>
    <property type="molecule type" value="Genomic_DNA"/>
</dbReference>
<comment type="similarity">
    <text evidence="2">Belongs to the PBP/GOBP family.</text>
</comment>
<keyword evidence="3" id="KW-0964">Secreted</keyword>
<reference evidence="6 7" key="1">
    <citation type="submission" date="2015-04" db="EMBL/GenBank/DDBJ databases">
        <authorList>
            <person name="Syromyatnikov M.Y."/>
            <person name="Popov V.N."/>
        </authorList>
    </citation>
    <scope>NUCLEOTIDE SEQUENCE [LARGE SCALE GENOMIC DNA]</scope>
</reference>
<dbReference type="Pfam" id="PF01395">
    <property type="entry name" value="PBP_GOBP"/>
    <property type="match status" value="1"/>
</dbReference>
<keyword evidence="5" id="KW-0732">Signal</keyword>
<dbReference type="InterPro" id="IPR006170">
    <property type="entry name" value="PBP/GOBP"/>
</dbReference>
<feature type="chain" id="PRO_5011977990" evidence="5">
    <location>
        <begin position="19"/>
        <end position="201"/>
    </location>
</feature>
<dbReference type="GO" id="GO:0005549">
    <property type="term" value="F:odorant binding"/>
    <property type="evidence" value="ECO:0007669"/>
    <property type="project" value="InterPro"/>
</dbReference>
<evidence type="ECO:0000256" key="5">
    <source>
        <dbReference type="SAM" id="SignalP"/>
    </source>
</evidence>
<keyword evidence="7" id="KW-1185">Reference proteome</keyword>
<accession>A0A1J1I170</accession>
<dbReference type="GO" id="GO:0005576">
    <property type="term" value="C:extracellular region"/>
    <property type="evidence" value="ECO:0007669"/>
    <property type="project" value="UniProtKB-SubCell"/>
</dbReference>
<sequence>MNFFNFLLIFVFINVVCGDSIVEKCLVSNDLSFEDVRNFNDPSSRIEKDFQFCMERRHGQRNNDGTLSKDFNRKMYTYVLMMKFFNFLLIFVSVNAVIGDNLANIVSIQNKCLKSLNLKQKDLRSFGIPPSEIEKEYLYCMGVGMGMYNEDGTLSDNFNAIEQLPPQSVDIVWKNCKNIDSGANPANTAFEVAECISSIVG</sequence>
<evidence type="ECO:0000256" key="1">
    <source>
        <dbReference type="ARBA" id="ARBA00004613"/>
    </source>
</evidence>
<evidence type="ECO:0000313" key="7">
    <source>
        <dbReference type="Proteomes" id="UP000183832"/>
    </source>
</evidence>
<feature type="transmembrane region" description="Helical" evidence="4">
    <location>
        <begin position="75"/>
        <end position="98"/>
    </location>
</feature>
<proteinExistence type="inferred from homology"/>
<dbReference type="Gene3D" id="1.10.238.20">
    <property type="entry name" value="Pheromone/general odorant binding protein domain"/>
    <property type="match status" value="1"/>
</dbReference>